<keyword evidence="12" id="KW-0808">Transferase</keyword>
<evidence type="ECO:0000256" key="5">
    <source>
        <dbReference type="ARBA" id="ARBA00023125"/>
    </source>
</evidence>
<gene>
    <name evidence="12" type="ORF">IQ31_02077</name>
</gene>
<evidence type="ECO:0000259" key="9">
    <source>
        <dbReference type="PROSITE" id="PS01124"/>
    </source>
</evidence>
<keyword evidence="8" id="KW-0472">Membrane</keyword>
<dbReference type="Gene3D" id="2.60.40.10">
    <property type="entry name" value="Immunoglobulins"/>
    <property type="match status" value="1"/>
</dbReference>
<dbReference type="InterPro" id="IPR018060">
    <property type="entry name" value="HTH_AraC"/>
</dbReference>
<evidence type="ECO:0000256" key="1">
    <source>
        <dbReference type="ARBA" id="ARBA00000085"/>
    </source>
</evidence>
<dbReference type="Gene3D" id="1.10.10.60">
    <property type="entry name" value="Homeodomain-like"/>
    <property type="match status" value="1"/>
</dbReference>
<dbReference type="SUPFAM" id="SSF52172">
    <property type="entry name" value="CheY-like"/>
    <property type="match status" value="1"/>
</dbReference>
<dbReference type="SUPFAM" id="SSF47384">
    <property type="entry name" value="Homodimeric domain of signal transducing histidine kinase"/>
    <property type="match status" value="1"/>
</dbReference>
<dbReference type="PRINTS" id="PR00344">
    <property type="entry name" value="BCTRLSENSOR"/>
</dbReference>
<feature type="domain" description="HTH araC/xylS-type" evidence="9">
    <location>
        <begin position="1251"/>
        <end position="1350"/>
    </location>
</feature>
<accession>A0A562MLD2</accession>
<keyword evidence="8" id="KW-1133">Transmembrane helix</keyword>
<keyword evidence="12" id="KW-0418">Kinase</keyword>
<dbReference type="SUPFAM" id="SSF55874">
    <property type="entry name" value="ATPase domain of HSP90 chaperone/DNA topoisomerase II/histidine kinase"/>
    <property type="match status" value="1"/>
</dbReference>
<reference evidence="12 13" key="1">
    <citation type="journal article" date="2015" name="Stand. Genomic Sci.">
        <title>Genomic Encyclopedia of Bacterial and Archaeal Type Strains, Phase III: the genomes of soil and plant-associated and newly described type strains.</title>
        <authorList>
            <person name="Whitman W.B."/>
            <person name="Woyke T."/>
            <person name="Klenk H.P."/>
            <person name="Zhou Y."/>
            <person name="Lilburn T.G."/>
            <person name="Beck B.J."/>
            <person name="De Vos P."/>
            <person name="Vandamme P."/>
            <person name="Eisen J.A."/>
            <person name="Garrity G."/>
            <person name="Hugenholtz P."/>
            <person name="Kyrpides N.C."/>
        </authorList>
    </citation>
    <scope>NUCLEOTIDE SEQUENCE [LARGE SCALE GENOMIC DNA]</scope>
    <source>
        <strain evidence="12 13">CGMCC 1.6855</strain>
    </source>
</reference>
<evidence type="ECO:0000256" key="7">
    <source>
        <dbReference type="PROSITE-ProRule" id="PRU00169"/>
    </source>
</evidence>
<dbReference type="Pfam" id="PF02518">
    <property type="entry name" value="HATPase_c"/>
    <property type="match status" value="1"/>
</dbReference>
<name>A0A562MLD2_9SPHI</name>
<dbReference type="PROSITE" id="PS01124">
    <property type="entry name" value="HTH_ARAC_FAMILY_2"/>
    <property type="match status" value="1"/>
</dbReference>
<feature type="modified residue" description="4-aspartylphosphate" evidence="7">
    <location>
        <position position="1141"/>
    </location>
</feature>
<dbReference type="InterPro" id="IPR005467">
    <property type="entry name" value="His_kinase_dom"/>
</dbReference>
<dbReference type="InterPro" id="IPR009057">
    <property type="entry name" value="Homeodomain-like_sf"/>
</dbReference>
<dbReference type="Pfam" id="PF07495">
    <property type="entry name" value="Y_Y_Y"/>
    <property type="match status" value="1"/>
</dbReference>
<dbReference type="GO" id="GO:0000155">
    <property type="term" value="F:phosphorelay sensor kinase activity"/>
    <property type="evidence" value="ECO:0007669"/>
    <property type="project" value="InterPro"/>
</dbReference>
<dbReference type="Pfam" id="PF00512">
    <property type="entry name" value="HisKA"/>
    <property type="match status" value="1"/>
</dbReference>
<dbReference type="InterPro" id="IPR001789">
    <property type="entry name" value="Sig_transdc_resp-reg_receiver"/>
</dbReference>
<dbReference type="CDD" id="cd00082">
    <property type="entry name" value="HisKA"/>
    <property type="match status" value="1"/>
</dbReference>
<dbReference type="Pfam" id="PF12833">
    <property type="entry name" value="HTH_18"/>
    <property type="match status" value="1"/>
</dbReference>
<evidence type="ECO:0000256" key="3">
    <source>
        <dbReference type="ARBA" id="ARBA00022553"/>
    </source>
</evidence>
<dbReference type="InterPro" id="IPR036097">
    <property type="entry name" value="HisK_dim/P_sf"/>
</dbReference>
<dbReference type="EC" id="2.7.13.3" evidence="2"/>
<organism evidence="12 13">
    <name type="scientific">Sphingobacterium siyangense</name>
    <dbReference type="NCBI Taxonomy" id="459529"/>
    <lineage>
        <taxon>Bacteria</taxon>
        <taxon>Pseudomonadati</taxon>
        <taxon>Bacteroidota</taxon>
        <taxon>Sphingobacteriia</taxon>
        <taxon>Sphingobacteriales</taxon>
        <taxon>Sphingobacteriaceae</taxon>
        <taxon>Sphingobacterium</taxon>
    </lineage>
</organism>
<dbReference type="Gene3D" id="3.30.565.10">
    <property type="entry name" value="Histidine kinase-like ATPase, C-terminal domain"/>
    <property type="match status" value="1"/>
</dbReference>
<dbReference type="Pfam" id="PF00072">
    <property type="entry name" value="Response_reg"/>
    <property type="match status" value="1"/>
</dbReference>
<dbReference type="CDD" id="cd17574">
    <property type="entry name" value="REC_OmpR"/>
    <property type="match status" value="1"/>
</dbReference>
<feature type="domain" description="Histidine kinase" evidence="10">
    <location>
        <begin position="860"/>
        <end position="1077"/>
    </location>
</feature>
<dbReference type="InterPro" id="IPR003594">
    <property type="entry name" value="HATPase_dom"/>
</dbReference>
<dbReference type="Proteomes" id="UP000315908">
    <property type="component" value="Unassembled WGS sequence"/>
</dbReference>
<evidence type="ECO:0000256" key="2">
    <source>
        <dbReference type="ARBA" id="ARBA00012438"/>
    </source>
</evidence>
<dbReference type="SMART" id="SM00448">
    <property type="entry name" value="REC"/>
    <property type="match status" value="1"/>
</dbReference>
<dbReference type="PANTHER" id="PTHR43547:SF2">
    <property type="entry name" value="HYBRID SIGNAL TRANSDUCTION HISTIDINE KINASE C"/>
    <property type="match status" value="1"/>
</dbReference>
<dbReference type="InterPro" id="IPR004358">
    <property type="entry name" value="Sig_transdc_His_kin-like_C"/>
</dbReference>
<dbReference type="GO" id="GO:0043565">
    <property type="term" value="F:sequence-specific DNA binding"/>
    <property type="evidence" value="ECO:0007669"/>
    <property type="project" value="InterPro"/>
</dbReference>
<dbReference type="SMART" id="SM00342">
    <property type="entry name" value="HTH_ARAC"/>
    <property type="match status" value="1"/>
</dbReference>
<keyword evidence="6" id="KW-0804">Transcription</keyword>
<keyword evidence="4" id="KW-0805">Transcription regulation</keyword>
<dbReference type="InterPro" id="IPR036890">
    <property type="entry name" value="HATPase_C_sf"/>
</dbReference>
<comment type="caution">
    <text evidence="12">The sequence shown here is derived from an EMBL/GenBank/DDBJ whole genome shotgun (WGS) entry which is preliminary data.</text>
</comment>
<dbReference type="InterPro" id="IPR013783">
    <property type="entry name" value="Ig-like_fold"/>
</dbReference>
<keyword evidence="8" id="KW-0812">Transmembrane</keyword>
<feature type="domain" description="Response regulatory" evidence="11">
    <location>
        <begin position="1093"/>
        <end position="1208"/>
    </location>
</feature>
<evidence type="ECO:0000313" key="12">
    <source>
        <dbReference type="EMBL" id="TWI20686.1"/>
    </source>
</evidence>
<dbReference type="Gene3D" id="2.130.10.10">
    <property type="entry name" value="YVTN repeat-like/Quinoprotein amine dehydrogenase"/>
    <property type="match status" value="2"/>
</dbReference>
<dbReference type="EMBL" id="VLKR01000009">
    <property type="protein sequence ID" value="TWI20686.1"/>
    <property type="molecule type" value="Genomic_DNA"/>
</dbReference>
<dbReference type="Gene3D" id="3.40.50.2300">
    <property type="match status" value="1"/>
</dbReference>
<dbReference type="SMART" id="SM00387">
    <property type="entry name" value="HATPase_c"/>
    <property type="match status" value="1"/>
</dbReference>
<evidence type="ECO:0000256" key="8">
    <source>
        <dbReference type="SAM" id="Phobius"/>
    </source>
</evidence>
<sequence>MIVGKGSNSREQVGVVNLFGGGGAMKNFLIIIVFLWQLAYVYGQPNNAHFFSLQDGLSNQQVLDIVHDDEGFMWVATELGLNRYAGKSFKSYYAADKQDGQSINSNEINTLLYADRKVYIGTRSNGLNVLDLGTNRFSYYTHDAANPKSIATNDITDMIEGKDGKLWLATYHQGVQHFDPVTGEFSHFNKKNFPGLPENSIWSLAEDQKRMLYIGHVNEGLTIMDPISHSLKRLTNHNTSGQLPDNEIKVLFCDQAGNMWIGTRKGLAVYHPASGKLQQISLAGLAKNGNEPFVYAIKEIGHTLWIGAESSQLFLLQPSYGYDKRIEAVQHVERFDLGKGNNTMVQHITPDRFGNVWLALYGGGLGVVSHIAPFFSFFPSDNMLPDRLATVSNVLVGENRTIRLATEGSGLVEMNAEGRLLRQITKKNGGADDFLLTAFKDQHQHVWLGLRKGGIAVQYAGSSVWKTIDLGEPVTEVRAIYEDHLGQIWFAAHQGVFIYDEGKGHVQKLLINKPMLGDYAPRTLMEDGQHNMWVGTYGQGLYVYDPQHKLLRKMDKGNGLQNNTINHLLRDRNNNIWVATNQGLAVQEAGKKIGDLSLLMPPGGNAWLFVNGLAEDQTGNIWCSTKSGMLRYVPKERRFLQYDQSFGLPLGGFINASVGKDSEGRLYFGMQEGMCYFNPATIPSNLPTSSLSISRFIVFRSGESGTQVDKYPSPTKAIELNYDENSFRIELAVMDFALDGLVEFGYKLQGLNNDWIFLGNETNLDFRNIPYGEHELLIRTRMKNGQWSQDYQHLLINIAPPFYLSLSAKIVYLLLVLLIGYIIISFYFKKMKAESELKLKERQHVQDEQLHAERLNFYTHITHELRTPLTLILGPLDDLSQEQQLTEKHRELVQTVQKSANRLFTLVNQLLEFRKVESQFKPFVPEAGSLGEMLVDLAHKYKTLNHKPGLRVLSELPVKDSRTLFDAEIVQLIVDNLLSNAYKYTESGYIKLSLHYEESDLDHWAVLSVEDTGVGIDKEDIGRIFEKYYQVAGTGTQGTGIGLALVKELVAIHHGKIDVNSTFGLGTTFTVKLKTDRLPVENGELPVSSQRPLVLLVEDDLELREYLGSTLQRQYDVVLAENGTVGYQMAMARVPDLVISDIMMPDMDGFQLVQQLKQERSTSHIPLLLLTAKNTDADRQRGYDLGIDSYLIKPVTAALLFKRIDNLLSRQKQINELILESLNTKSSFSTTNIELEQKPTEELWRENEFVQDFMQIVEQHMQDEVLDAATLADRMNMSQSTLYRKLKGITGKNINQLVRKIRIHKAADLLRTGKYNVTEVSFMVGINSAIYFRQCFKEEFGQLPSEYQRSDNKARVVY</sequence>
<dbReference type="InterPro" id="IPR011006">
    <property type="entry name" value="CheY-like_superfamily"/>
</dbReference>
<dbReference type="PANTHER" id="PTHR43547">
    <property type="entry name" value="TWO-COMPONENT HISTIDINE KINASE"/>
    <property type="match status" value="1"/>
</dbReference>
<dbReference type="PROSITE" id="PS50110">
    <property type="entry name" value="RESPONSE_REGULATORY"/>
    <property type="match status" value="1"/>
</dbReference>
<proteinExistence type="predicted"/>
<dbReference type="InterPro" id="IPR011123">
    <property type="entry name" value="Y_Y_Y"/>
</dbReference>
<dbReference type="InterPro" id="IPR015943">
    <property type="entry name" value="WD40/YVTN_repeat-like_dom_sf"/>
</dbReference>
<keyword evidence="3 7" id="KW-0597">Phosphoprotein</keyword>
<evidence type="ECO:0000259" key="10">
    <source>
        <dbReference type="PROSITE" id="PS50109"/>
    </source>
</evidence>
<feature type="transmembrane region" description="Helical" evidence="8">
    <location>
        <begin position="356"/>
        <end position="378"/>
    </location>
</feature>
<dbReference type="Gene3D" id="1.10.287.130">
    <property type="match status" value="1"/>
</dbReference>
<feature type="transmembrane region" description="Helical" evidence="8">
    <location>
        <begin position="810"/>
        <end position="828"/>
    </location>
</feature>
<feature type="transmembrane region" description="Helical" evidence="8">
    <location>
        <begin position="24"/>
        <end position="43"/>
    </location>
</feature>
<evidence type="ECO:0000256" key="6">
    <source>
        <dbReference type="ARBA" id="ARBA00023163"/>
    </source>
</evidence>
<dbReference type="InterPro" id="IPR011110">
    <property type="entry name" value="Reg_prop"/>
</dbReference>
<dbReference type="PROSITE" id="PS50109">
    <property type="entry name" value="HIS_KIN"/>
    <property type="match status" value="1"/>
</dbReference>
<keyword evidence="5" id="KW-0238">DNA-binding</keyword>
<evidence type="ECO:0000259" key="11">
    <source>
        <dbReference type="PROSITE" id="PS50110"/>
    </source>
</evidence>
<evidence type="ECO:0000256" key="4">
    <source>
        <dbReference type="ARBA" id="ARBA00023015"/>
    </source>
</evidence>
<dbReference type="SUPFAM" id="SSF63829">
    <property type="entry name" value="Calcium-dependent phosphotriesterase"/>
    <property type="match status" value="4"/>
</dbReference>
<evidence type="ECO:0000313" key="13">
    <source>
        <dbReference type="Proteomes" id="UP000315908"/>
    </source>
</evidence>
<dbReference type="PROSITE" id="PS00041">
    <property type="entry name" value="HTH_ARAC_FAMILY_1"/>
    <property type="match status" value="1"/>
</dbReference>
<dbReference type="InterPro" id="IPR003661">
    <property type="entry name" value="HisK_dim/P_dom"/>
</dbReference>
<dbReference type="Pfam" id="PF07494">
    <property type="entry name" value="Reg_prop"/>
    <property type="match status" value="3"/>
</dbReference>
<dbReference type="InterPro" id="IPR018062">
    <property type="entry name" value="HTH_AraC-typ_CS"/>
</dbReference>
<comment type="catalytic activity">
    <reaction evidence="1">
        <text>ATP + protein L-histidine = ADP + protein N-phospho-L-histidine.</text>
        <dbReference type="EC" id="2.7.13.3"/>
    </reaction>
</comment>
<dbReference type="SUPFAM" id="SSF46689">
    <property type="entry name" value="Homeodomain-like"/>
    <property type="match status" value="1"/>
</dbReference>
<dbReference type="GO" id="GO:0003700">
    <property type="term" value="F:DNA-binding transcription factor activity"/>
    <property type="evidence" value="ECO:0007669"/>
    <property type="project" value="InterPro"/>
</dbReference>
<dbReference type="SMART" id="SM00388">
    <property type="entry name" value="HisKA"/>
    <property type="match status" value="1"/>
</dbReference>
<protein>
    <recommendedName>
        <fullName evidence="2">histidine kinase</fullName>
        <ecNumber evidence="2">2.7.13.3</ecNumber>
    </recommendedName>
</protein>